<evidence type="ECO:0000259" key="3">
    <source>
        <dbReference type="Pfam" id="PF13439"/>
    </source>
</evidence>
<evidence type="ECO:0000256" key="2">
    <source>
        <dbReference type="ARBA" id="ARBA00022679"/>
    </source>
</evidence>
<dbReference type="Proteomes" id="UP000538196">
    <property type="component" value="Unassembled WGS sequence"/>
</dbReference>
<evidence type="ECO:0000313" key="5">
    <source>
        <dbReference type="Proteomes" id="UP000538196"/>
    </source>
</evidence>
<keyword evidence="5" id="KW-1185">Reference proteome</keyword>
<comment type="caution">
    <text evidence="4">The sequence shown here is derived from an EMBL/GenBank/DDBJ whole genome shotgun (WGS) entry which is preliminary data.</text>
</comment>
<feature type="domain" description="Glycosyltransferase subfamily 4-like N-terminal" evidence="3">
    <location>
        <begin position="28"/>
        <end position="172"/>
    </location>
</feature>
<keyword evidence="1" id="KW-0328">Glycosyltransferase</keyword>
<dbReference type="AlphaFoldDB" id="A0A7W4USH1"/>
<organism evidence="4 5">
    <name type="scientific">Leifsonia aquatica</name>
    <name type="common">Corynebacterium aquaticum</name>
    <dbReference type="NCBI Taxonomy" id="144185"/>
    <lineage>
        <taxon>Bacteria</taxon>
        <taxon>Bacillati</taxon>
        <taxon>Actinomycetota</taxon>
        <taxon>Actinomycetes</taxon>
        <taxon>Micrococcales</taxon>
        <taxon>Microbacteriaceae</taxon>
        <taxon>Leifsonia</taxon>
    </lineage>
</organism>
<dbReference type="InterPro" id="IPR028098">
    <property type="entry name" value="Glyco_trans_4-like_N"/>
</dbReference>
<name>A0A7W4USH1_LEIAQ</name>
<accession>A0A7W4USH1</accession>
<reference evidence="4 5" key="1">
    <citation type="submission" date="2020-08" db="EMBL/GenBank/DDBJ databases">
        <title>Sequencing the genomes of 1000 actinobacteria strains.</title>
        <authorList>
            <person name="Klenk H.-P."/>
        </authorList>
    </citation>
    <scope>NUCLEOTIDE SEQUENCE [LARGE SCALE GENOMIC DNA]</scope>
    <source>
        <strain evidence="4 5">DSM 20146</strain>
    </source>
</reference>
<dbReference type="Pfam" id="PF13439">
    <property type="entry name" value="Glyco_transf_4"/>
    <property type="match status" value="1"/>
</dbReference>
<dbReference type="Pfam" id="PF13692">
    <property type="entry name" value="Glyco_trans_1_4"/>
    <property type="match status" value="1"/>
</dbReference>
<dbReference type="Gene3D" id="3.40.50.2000">
    <property type="entry name" value="Glycogen Phosphorylase B"/>
    <property type="match status" value="2"/>
</dbReference>
<sequence length="364" mass="39335">MRVLVVTTWFPSDSRPGEAPFNLEHVRAIALRHDVRVIHVRLGGTAAPATETYHGIRVRRVSFSPKRPAQALKALGEIRRAVRSADILHTMAYSSVLVMALANAFFRVPWVHTEHWSGVTDPARTGGLWLRLAWLRRLLRLPDKLTGVTTQLTEVLARFGRPGATSVVPCVVENSSPITAAPFGDTVELVAVGGLVPGKRPLLAVETLAWLVAHGHPAHLTWLGTGPLASETEELAGRLEVSDSLTLAGSLPLRQVFDHLAAGDLFFLPTAHENFLTSAAEALSAGRAVVVPASGGYRDYVDDGNGELVEEATPAAFGAAILRAVERFREVDPHTLAEPIRARFSLETVGAAFDALYRDLTASR</sequence>
<proteinExistence type="predicted"/>
<dbReference type="RefSeq" id="WP_021762632.1">
    <property type="nucleotide sequence ID" value="NZ_JACHVP010000001.1"/>
</dbReference>
<protein>
    <submittedName>
        <fullName evidence="4">Glycosyltransferase involved in cell wall biosynthesis</fullName>
    </submittedName>
</protein>
<dbReference type="GO" id="GO:0016757">
    <property type="term" value="F:glycosyltransferase activity"/>
    <property type="evidence" value="ECO:0007669"/>
    <property type="project" value="UniProtKB-KW"/>
</dbReference>
<evidence type="ECO:0000256" key="1">
    <source>
        <dbReference type="ARBA" id="ARBA00022676"/>
    </source>
</evidence>
<dbReference type="SUPFAM" id="SSF53756">
    <property type="entry name" value="UDP-Glycosyltransferase/glycogen phosphorylase"/>
    <property type="match status" value="1"/>
</dbReference>
<dbReference type="EMBL" id="JACHVP010000001">
    <property type="protein sequence ID" value="MBB2965458.1"/>
    <property type="molecule type" value="Genomic_DNA"/>
</dbReference>
<evidence type="ECO:0000313" key="4">
    <source>
        <dbReference type="EMBL" id="MBB2965458.1"/>
    </source>
</evidence>
<gene>
    <name evidence="4" type="ORF">FHX33_000190</name>
</gene>
<dbReference type="PANTHER" id="PTHR12526">
    <property type="entry name" value="GLYCOSYLTRANSFERASE"/>
    <property type="match status" value="1"/>
</dbReference>
<keyword evidence="2 4" id="KW-0808">Transferase</keyword>